<accession>A0A4R2FM10</accession>
<keyword evidence="9" id="KW-0472">Membrane</keyword>
<keyword evidence="6 11" id="KW-0418">Kinase</keyword>
<name>A0A4R2FM10_9GAMM</name>
<keyword evidence="7" id="KW-0067">ATP-binding</keyword>
<evidence type="ECO:0000256" key="3">
    <source>
        <dbReference type="ARBA" id="ARBA00022553"/>
    </source>
</evidence>
<keyword evidence="8" id="KW-0902">Two-component regulatory system</keyword>
<evidence type="ECO:0000256" key="7">
    <source>
        <dbReference type="ARBA" id="ARBA00022840"/>
    </source>
</evidence>
<dbReference type="Gene3D" id="1.10.287.130">
    <property type="match status" value="1"/>
</dbReference>
<dbReference type="Gene3D" id="3.40.190.10">
    <property type="entry name" value="Periplasmic binding protein-like II"/>
    <property type="match status" value="2"/>
</dbReference>
<dbReference type="InterPro" id="IPR036097">
    <property type="entry name" value="HisK_dim/P_sf"/>
</dbReference>
<evidence type="ECO:0000313" key="12">
    <source>
        <dbReference type="Proteomes" id="UP000294832"/>
    </source>
</evidence>
<evidence type="ECO:0000256" key="9">
    <source>
        <dbReference type="SAM" id="Phobius"/>
    </source>
</evidence>
<keyword evidence="12" id="KW-1185">Reference proteome</keyword>
<keyword evidence="9" id="KW-0812">Transmembrane</keyword>
<keyword evidence="3" id="KW-0597">Phosphoprotein</keyword>
<dbReference type="InterPro" id="IPR003661">
    <property type="entry name" value="HisK_dim/P_dom"/>
</dbReference>
<dbReference type="Proteomes" id="UP000294832">
    <property type="component" value="Unassembled WGS sequence"/>
</dbReference>
<dbReference type="RefSeq" id="WP_243691946.1">
    <property type="nucleotide sequence ID" value="NZ_SLWF01000007.1"/>
</dbReference>
<dbReference type="Pfam" id="PF12974">
    <property type="entry name" value="Phosphonate-bd"/>
    <property type="match status" value="1"/>
</dbReference>
<dbReference type="PANTHER" id="PTHR43065:SF10">
    <property type="entry name" value="PEROXIDE STRESS-ACTIVATED HISTIDINE KINASE MAK3"/>
    <property type="match status" value="1"/>
</dbReference>
<dbReference type="EMBL" id="SLWF01000007">
    <property type="protein sequence ID" value="TCN86346.1"/>
    <property type="molecule type" value="Genomic_DNA"/>
</dbReference>
<protein>
    <recommendedName>
        <fullName evidence="2">histidine kinase</fullName>
        <ecNumber evidence="2">2.7.13.3</ecNumber>
    </recommendedName>
</protein>
<organism evidence="11 12">
    <name type="scientific">Shewanella fodinae</name>
    <dbReference type="NCBI Taxonomy" id="552357"/>
    <lineage>
        <taxon>Bacteria</taxon>
        <taxon>Pseudomonadati</taxon>
        <taxon>Pseudomonadota</taxon>
        <taxon>Gammaproteobacteria</taxon>
        <taxon>Alteromonadales</taxon>
        <taxon>Shewanellaceae</taxon>
        <taxon>Shewanella</taxon>
    </lineage>
</organism>
<evidence type="ECO:0000256" key="4">
    <source>
        <dbReference type="ARBA" id="ARBA00022679"/>
    </source>
</evidence>
<feature type="transmembrane region" description="Helical" evidence="9">
    <location>
        <begin position="305"/>
        <end position="323"/>
    </location>
</feature>
<feature type="domain" description="Histidine kinase" evidence="10">
    <location>
        <begin position="363"/>
        <end position="590"/>
    </location>
</feature>
<dbReference type="Gene3D" id="3.30.565.10">
    <property type="entry name" value="Histidine kinase-like ATPase, C-terminal domain"/>
    <property type="match status" value="1"/>
</dbReference>
<keyword evidence="9" id="KW-1133">Transmembrane helix</keyword>
<dbReference type="PROSITE" id="PS50109">
    <property type="entry name" value="HIS_KIN"/>
    <property type="match status" value="1"/>
</dbReference>
<evidence type="ECO:0000256" key="6">
    <source>
        <dbReference type="ARBA" id="ARBA00022777"/>
    </source>
</evidence>
<dbReference type="GO" id="GO:0005524">
    <property type="term" value="F:ATP binding"/>
    <property type="evidence" value="ECO:0007669"/>
    <property type="project" value="UniProtKB-KW"/>
</dbReference>
<evidence type="ECO:0000259" key="10">
    <source>
        <dbReference type="PROSITE" id="PS50109"/>
    </source>
</evidence>
<keyword evidence="4" id="KW-0808">Transferase</keyword>
<reference evidence="11 12" key="1">
    <citation type="submission" date="2019-03" db="EMBL/GenBank/DDBJ databases">
        <title>Freshwater and sediment microbial communities from various areas in North America, analyzing microbe dynamics in response to fracking.</title>
        <authorList>
            <person name="Lamendella R."/>
        </authorList>
    </citation>
    <scope>NUCLEOTIDE SEQUENCE [LARGE SCALE GENOMIC DNA]</scope>
    <source>
        <strain evidence="11 12">74A</strain>
    </source>
</reference>
<evidence type="ECO:0000256" key="2">
    <source>
        <dbReference type="ARBA" id="ARBA00012438"/>
    </source>
</evidence>
<proteinExistence type="predicted"/>
<dbReference type="Pfam" id="PF02518">
    <property type="entry name" value="HATPase_c"/>
    <property type="match status" value="1"/>
</dbReference>
<evidence type="ECO:0000256" key="5">
    <source>
        <dbReference type="ARBA" id="ARBA00022741"/>
    </source>
</evidence>
<evidence type="ECO:0000256" key="8">
    <source>
        <dbReference type="ARBA" id="ARBA00023012"/>
    </source>
</evidence>
<dbReference type="SMART" id="SM00387">
    <property type="entry name" value="HATPase_c"/>
    <property type="match status" value="1"/>
</dbReference>
<dbReference type="CDD" id="cd00082">
    <property type="entry name" value="HisKA"/>
    <property type="match status" value="1"/>
</dbReference>
<dbReference type="InterPro" id="IPR004358">
    <property type="entry name" value="Sig_transdc_His_kin-like_C"/>
</dbReference>
<dbReference type="PANTHER" id="PTHR43065">
    <property type="entry name" value="SENSOR HISTIDINE KINASE"/>
    <property type="match status" value="1"/>
</dbReference>
<dbReference type="InterPro" id="IPR036890">
    <property type="entry name" value="HATPase_C_sf"/>
</dbReference>
<comment type="catalytic activity">
    <reaction evidence="1">
        <text>ATP + protein L-histidine = ADP + protein N-phospho-L-histidine.</text>
        <dbReference type="EC" id="2.7.13.3"/>
    </reaction>
</comment>
<dbReference type="PRINTS" id="PR00344">
    <property type="entry name" value="BCTRLSENSOR"/>
</dbReference>
<dbReference type="SUPFAM" id="SSF53850">
    <property type="entry name" value="Periplasmic binding protein-like II"/>
    <property type="match status" value="1"/>
</dbReference>
<evidence type="ECO:0000313" key="11">
    <source>
        <dbReference type="EMBL" id="TCN86346.1"/>
    </source>
</evidence>
<dbReference type="GO" id="GO:0000155">
    <property type="term" value="F:phosphorelay sensor kinase activity"/>
    <property type="evidence" value="ECO:0007669"/>
    <property type="project" value="InterPro"/>
</dbReference>
<dbReference type="SUPFAM" id="SSF55874">
    <property type="entry name" value="ATPase domain of HSP90 chaperone/DNA topoisomerase II/histidine kinase"/>
    <property type="match status" value="1"/>
</dbReference>
<dbReference type="SMART" id="SM00388">
    <property type="entry name" value="HisKA"/>
    <property type="match status" value="1"/>
</dbReference>
<dbReference type="InterPro" id="IPR005467">
    <property type="entry name" value="His_kinase_dom"/>
</dbReference>
<sequence>MHSIADGEMGDDPIEAVFRVAVLANHGEAQAKQRWQPMMDYLSDRLPGNRFEVVPLNFTQMDQQLLDHRIQFIVTNPGQYLSLSSQLPLSWLATMRSRKHNGATYAIGSTIIVKASSPISTLEDMRGASVVASDPQALGGYQAAVGLLNRHGIEASSFFGDIHFLGFPLEPLVYQVRDGTVDAAITPYCTLEEMVEGGLVKREDFRVINRQRSEGYDCDTSTPLYPNWSFAASDQVPSPITQAITQALFELPADSEAAIRADLMGWTAPVSQLAVIKLYDELQLHGGPPPLYDAARKWFRLHRDLALLLLAIFFLAPLYHLWLEYKIRQKNEFLLVTERQLKDKELQLERMQSAAIVGEIGAGLAHELNQPIAAITQYSEGALMALARLDQQDPNHQQLHEVLTKIYNQSMRAGGVVHRIRGLLRRRRNGSVPLLILPLLQEALALFQRAIEQQHVVLQLQLQGDEQAILGDSVGLSQVLVNLLKNALDAMENSRERQLQIRIDYQAFPSEREQELQQPWLLLEMSDTGSGLTAPVSQLMESFATTKEHGLGLGLAICRDVMTEHQGLLQLENRHDRQGCRARLWLPYQRN</sequence>
<dbReference type="AlphaFoldDB" id="A0A4R2FM10"/>
<dbReference type="InterPro" id="IPR003594">
    <property type="entry name" value="HATPase_dom"/>
</dbReference>
<dbReference type="EC" id="2.7.13.3" evidence="2"/>
<keyword evidence="5" id="KW-0547">Nucleotide-binding</keyword>
<evidence type="ECO:0000256" key="1">
    <source>
        <dbReference type="ARBA" id="ARBA00000085"/>
    </source>
</evidence>
<gene>
    <name evidence="11" type="ORF">EDC91_10796</name>
</gene>
<dbReference type="SUPFAM" id="SSF47384">
    <property type="entry name" value="Homodimeric domain of signal transducing histidine kinase"/>
    <property type="match status" value="1"/>
</dbReference>
<comment type="caution">
    <text evidence="11">The sequence shown here is derived from an EMBL/GenBank/DDBJ whole genome shotgun (WGS) entry which is preliminary data.</text>
</comment>